<protein>
    <submittedName>
        <fullName evidence="2">Uncharacterized protein</fullName>
    </submittedName>
</protein>
<reference evidence="2 3" key="1">
    <citation type="journal article" date="2021" name="Elife">
        <title>Chloroplast acquisition without the gene transfer in kleptoplastic sea slugs, Plakobranchus ocellatus.</title>
        <authorList>
            <person name="Maeda T."/>
            <person name="Takahashi S."/>
            <person name="Yoshida T."/>
            <person name="Shimamura S."/>
            <person name="Takaki Y."/>
            <person name="Nagai Y."/>
            <person name="Toyoda A."/>
            <person name="Suzuki Y."/>
            <person name="Arimoto A."/>
            <person name="Ishii H."/>
            <person name="Satoh N."/>
            <person name="Nishiyama T."/>
            <person name="Hasebe M."/>
            <person name="Maruyama T."/>
            <person name="Minagawa J."/>
            <person name="Obokata J."/>
            <person name="Shigenobu S."/>
        </authorList>
    </citation>
    <scope>NUCLEOTIDE SEQUENCE [LARGE SCALE GENOMIC DNA]</scope>
</reference>
<sequence>MISIKTHISFSKILKGHFYQTVNNIGAAVVVLDPNSLQSSLCCGTGHSIQLISHLTMPVYPPAGRNANQGHISDGRTIYNDGQLFPQGR</sequence>
<dbReference type="Proteomes" id="UP000735302">
    <property type="component" value="Unassembled WGS sequence"/>
</dbReference>
<comment type="caution">
    <text evidence="2">The sequence shown here is derived from an EMBL/GenBank/DDBJ whole genome shotgun (WGS) entry which is preliminary data.</text>
</comment>
<evidence type="ECO:0000313" key="3">
    <source>
        <dbReference type="Proteomes" id="UP000735302"/>
    </source>
</evidence>
<gene>
    <name evidence="2" type="ORF">PoB_005761500</name>
</gene>
<name>A0AAV4CHT1_9GAST</name>
<evidence type="ECO:0000256" key="1">
    <source>
        <dbReference type="SAM" id="MobiDB-lite"/>
    </source>
</evidence>
<dbReference type="EMBL" id="BLXT01006359">
    <property type="protein sequence ID" value="GFO31110.1"/>
    <property type="molecule type" value="Genomic_DNA"/>
</dbReference>
<keyword evidence="3" id="KW-1185">Reference proteome</keyword>
<organism evidence="2 3">
    <name type="scientific">Plakobranchus ocellatus</name>
    <dbReference type="NCBI Taxonomy" id="259542"/>
    <lineage>
        <taxon>Eukaryota</taxon>
        <taxon>Metazoa</taxon>
        <taxon>Spiralia</taxon>
        <taxon>Lophotrochozoa</taxon>
        <taxon>Mollusca</taxon>
        <taxon>Gastropoda</taxon>
        <taxon>Heterobranchia</taxon>
        <taxon>Euthyneura</taxon>
        <taxon>Panpulmonata</taxon>
        <taxon>Sacoglossa</taxon>
        <taxon>Placobranchoidea</taxon>
        <taxon>Plakobranchidae</taxon>
        <taxon>Plakobranchus</taxon>
    </lineage>
</organism>
<evidence type="ECO:0000313" key="2">
    <source>
        <dbReference type="EMBL" id="GFO31110.1"/>
    </source>
</evidence>
<feature type="region of interest" description="Disordered" evidence="1">
    <location>
        <begin position="66"/>
        <end position="89"/>
    </location>
</feature>
<proteinExistence type="predicted"/>
<accession>A0AAV4CHT1</accession>
<dbReference type="AlphaFoldDB" id="A0AAV4CHT1"/>